<gene>
    <name evidence="1" type="ORF">RIB2604_03102440</name>
</gene>
<evidence type="ECO:0000313" key="1">
    <source>
        <dbReference type="EMBL" id="GAT29909.1"/>
    </source>
</evidence>
<dbReference type="VEuPathDB" id="FungiDB:ASPFODRAFT_36466"/>
<protein>
    <submittedName>
        <fullName evidence="1">Glutamate decarboxylase</fullName>
    </submittedName>
</protein>
<organism evidence="1 2">
    <name type="scientific">Aspergillus kawachii</name>
    <name type="common">White koji mold</name>
    <name type="synonym">Aspergillus awamori var. kawachi</name>
    <dbReference type="NCBI Taxonomy" id="1069201"/>
    <lineage>
        <taxon>Eukaryota</taxon>
        <taxon>Fungi</taxon>
        <taxon>Dikarya</taxon>
        <taxon>Ascomycota</taxon>
        <taxon>Pezizomycotina</taxon>
        <taxon>Eurotiomycetes</taxon>
        <taxon>Eurotiomycetidae</taxon>
        <taxon>Eurotiales</taxon>
        <taxon>Aspergillaceae</taxon>
        <taxon>Aspergillus</taxon>
        <taxon>Aspergillus subgen. Circumdati</taxon>
    </lineage>
</organism>
<sequence>MKAYSGYSIISRTKGKVAMTLKEQADTYSAIITTNLSRNASGYERLVTAELIRRLGECIPGQNLRSSATSTTEVDPSFSEALELYAAEYKGSASSEKLNHIHILGGVQDSPAWDLERLILQCGKRLRLLNAPVAQCHVNFVQLFPNSFVMQQFEEMLDCLKKDKAVAGRVDDTNENIVFSGLSDAALAAAQEQEAEAEAPRSDFSSLEQTPKDCEINIRGLSSYTEAEPLRLQYSSSPLSARLLA</sequence>
<comment type="caution">
    <text evidence="1">The sequence shown here is derived from an EMBL/GenBank/DDBJ whole genome shotgun (WGS) entry which is preliminary data.</text>
</comment>
<name>A0A146FXY8_ASPKA</name>
<dbReference type="Proteomes" id="UP000075230">
    <property type="component" value="Unassembled WGS sequence"/>
</dbReference>
<dbReference type="AlphaFoldDB" id="A0A146FXY8"/>
<dbReference type="EMBL" id="BCWF01000030">
    <property type="protein sequence ID" value="GAT29909.1"/>
    <property type="molecule type" value="Genomic_DNA"/>
</dbReference>
<evidence type="ECO:0000313" key="2">
    <source>
        <dbReference type="Proteomes" id="UP000075230"/>
    </source>
</evidence>
<reference evidence="1 2" key="1">
    <citation type="journal article" date="2016" name="DNA Res.">
        <title>Genome sequence of Aspergillus luchuensis NBRC 4314.</title>
        <authorList>
            <person name="Yamada O."/>
            <person name="Machida M."/>
            <person name="Hosoyama A."/>
            <person name="Goto M."/>
            <person name="Takahashi T."/>
            <person name="Futagami T."/>
            <person name="Yamagata Y."/>
            <person name="Takeuchi M."/>
            <person name="Kobayashi T."/>
            <person name="Koike H."/>
            <person name="Abe K."/>
            <person name="Asai K."/>
            <person name="Arita M."/>
            <person name="Fujita N."/>
            <person name="Fukuda K."/>
            <person name="Higa K."/>
            <person name="Horikawa H."/>
            <person name="Ishikawa T."/>
            <person name="Jinno K."/>
            <person name="Kato Y."/>
            <person name="Kirimura K."/>
            <person name="Mizutani O."/>
            <person name="Nakasone K."/>
            <person name="Sano M."/>
            <person name="Shiraishi Y."/>
            <person name="Tsukahara M."/>
            <person name="Gomi K."/>
        </authorList>
    </citation>
    <scope>NUCLEOTIDE SEQUENCE [LARGE SCALE GENOMIC DNA]</scope>
    <source>
        <strain evidence="1 2">RIB 2604</strain>
    </source>
</reference>
<reference evidence="2" key="2">
    <citation type="submission" date="2016-02" db="EMBL/GenBank/DDBJ databases">
        <title>Genome sequencing of Aspergillus luchuensis NBRC 4314.</title>
        <authorList>
            <person name="Yamada O."/>
        </authorList>
    </citation>
    <scope>NUCLEOTIDE SEQUENCE [LARGE SCALE GENOMIC DNA]</scope>
    <source>
        <strain evidence="2">RIB 2604</strain>
    </source>
</reference>
<accession>A0A146FXY8</accession>
<proteinExistence type="predicted"/>